<proteinExistence type="predicted"/>
<dbReference type="Pfam" id="PF10082">
    <property type="entry name" value="BBP2_2"/>
    <property type="match status" value="1"/>
</dbReference>
<evidence type="ECO:0000313" key="3">
    <source>
        <dbReference type="Proteomes" id="UP001408594"/>
    </source>
</evidence>
<keyword evidence="1" id="KW-0732">Signal</keyword>
<dbReference type="InterPro" id="IPR018759">
    <property type="entry name" value="BBP2_2"/>
</dbReference>
<organism evidence="2 3">
    <name type="scientific">Microbulbifer aestuariivivens</name>
    <dbReference type="NCBI Taxonomy" id="1908308"/>
    <lineage>
        <taxon>Bacteria</taxon>
        <taxon>Pseudomonadati</taxon>
        <taxon>Pseudomonadota</taxon>
        <taxon>Gammaproteobacteria</taxon>
        <taxon>Cellvibrionales</taxon>
        <taxon>Microbulbiferaceae</taxon>
        <taxon>Microbulbifer</taxon>
    </lineage>
</organism>
<protein>
    <recommendedName>
        <fullName evidence="4">TIGR03016 family PEP-CTERM system-associated outer membrane protein</fullName>
    </recommendedName>
</protein>
<reference evidence="2 3" key="1">
    <citation type="submission" date="2024-02" db="EMBL/GenBank/DDBJ databases">
        <title>Microbulbifer aestuariivivens NBRC 112533.</title>
        <authorList>
            <person name="Ichikawa N."/>
            <person name="Katano-Makiyama Y."/>
            <person name="Hidaka K."/>
        </authorList>
    </citation>
    <scope>NUCLEOTIDE SEQUENCE [LARGE SCALE GENOMIC DNA]</scope>
    <source>
        <strain evidence="2 3">NBRC 112533</strain>
    </source>
</reference>
<feature type="chain" id="PRO_5046535495" description="TIGR03016 family PEP-CTERM system-associated outer membrane protein" evidence="1">
    <location>
        <begin position="37"/>
        <end position="403"/>
    </location>
</feature>
<name>A0ABP9WQP4_9GAMM</name>
<accession>A0ABP9WQP4</accession>
<feature type="signal peptide" evidence="1">
    <location>
        <begin position="1"/>
        <end position="36"/>
    </location>
</feature>
<gene>
    <name evidence="2" type="ORF">Maes01_02097</name>
</gene>
<evidence type="ECO:0008006" key="4">
    <source>
        <dbReference type="Google" id="ProtNLM"/>
    </source>
</evidence>
<dbReference type="Proteomes" id="UP001408594">
    <property type="component" value="Unassembled WGS sequence"/>
</dbReference>
<dbReference type="SUPFAM" id="SSF56935">
    <property type="entry name" value="Porins"/>
    <property type="match status" value="1"/>
</dbReference>
<comment type="caution">
    <text evidence="2">The sequence shown here is derived from an EMBL/GenBank/DDBJ whole genome shotgun (WGS) entry which is preliminary data.</text>
</comment>
<evidence type="ECO:0000256" key="1">
    <source>
        <dbReference type="SAM" id="SignalP"/>
    </source>
</evidence>
<keyword evidence="3" id="KW-1185">Reference proteome</keyword>
<dbReference type="EMBL" id="BAABRT010000016">
    <property type="protein sequence ID" value="GAA5525527.1"/>
    <property type="molecule type" value="Genomic_DNA"/>
</dbReference>
<sequence>MTSKLFASAVKSRLRFCLSTLVIAAAGIFAMPDAKAQSIDLPGGITLTPSMGVNLRYDDNIDNTVENEEESWLTVTTPNLLLEADSGVSAYSLSYSLSRADYLNADRDSYTDQELLVDATWNFHSRHRVEMNVEMLDIQQQPNNRAAVDLASLILERERYIEKEYSTTYTFGAEGARGRVEVTVGHNERDFVEEDGGRDLKVAYASGLFSFNIAGETDLLVRIEAAELDYEQQPDESDFDSREVNYMVGAEREGEVLSVGVMAGVGARTFEDPQVEDFKRPRWEAVAAWRPLENTELIFTAERATEETRGFANVIDAKSASVAWNHEWTGRISTEMSFRYTNADFEDSNVVENIRSGFASVEYEFLDGVTLLAGVTVLNQSATEPIFAEDRTRVFFGFEAALS</sequence>
<evidence type="ECO:0000313" key="2">
    <source>
        <dbReference type="EMBL" id="GAA5525527.1"/>
    </source>
</evidence>